<evidence type="ECO:0000256" key="4">
    <source>
        <dbReference type="ARBA" id="ARBA00022801"/>
    </source>
</evidence>
<reference evidence="11 12" key="1">
    <citation type="submission" date="2015-01" db="EMBL/GenBank/DDBJ databases">
        <authorList>
            <person name="Aslett A.Martin."/>
            <person name="De Silva Nishadi"/>
        </authorList>
    </citation>
    <scope>NUCLEOTIDE SEQUENCE [LARGE SCALE GENOMIC DNA]</scope>
    <source>
        <strain evidence="11 12">R28058</strain>
    </source>
</reference>
<evidence type="ECO:0000256" key="2">
    <source>
        <dbReference type="ARBA" id="ARBA00006773"/>
    </source>
</evidence>
<organism evidence="11 12">
    <name type="scientific">Paraclostridium sordellii</name>
    <name type="common">Clostridium sordellii</name>
    <dbReference type="NCBI Taxonomy" id="1505"/>
    <lineage>
        <taxon>Bacteria</taxon>
        <taxon>Bacillati</taxon>
        <taxon>Bacillota</taxon>
        <taxon>Clostridia</taxon>
        <taxon>Peptostreptococcales</taxon>
        <taxon>Peptostreptococcaceae</taxon>
        <taxon>Paraclostridium</taxon>
    </lineage>
</organism>
<evidence type="ECO:0000256" key="8">
    <source>
        <dbReference type="HAMAP-Rule" id="MF_01518"/>
    </source>
</evidence>
<dbReference type="Proteomes" id="UP000049127">
    <property type="component" value="Unassembled WGS sequence"/>
</dbReference>
<sequence length="567" mass="62944">MNLIDTSMKRKKAELVLKNANIVNVFSHEIIKGDVAIESGTIVGIGNYEGIDTIDLDGKYITPGFIDPHVHIESSMVSPVEFSKAIVPRGTTTIITDPHEIANVCGLEGVEYILQESEKTPLEIYLMLPSCVPATDFENSGAKLEAKELEKYINHDKVLGLGEMMNYPGVVNEDKVVVDKLDLAKRYNKYIDGHVPNINNEGLNAYVTSGITTDHECFTVEEMIEKIRLGMYIMIREGSAARNLEALIKGVNNFNYQRCLFCTDDKHPQDILNNGHIDNNIRMAIKYGIDPIMAIQMATINVANCYNLKTIGAIAPGYKADIVVVDNLQDFNVLKVFKDGKLVGENKKFLFDLIKSDSSSVTNTVQIGKITKEDLEINIKNNRANVIGLLPHNLVTEKLVRNIDTKDGKFEFNKNVDILKLVVIERHTNKKSIGIGLVENFKLKNGAIASTVAHDSHNIIVVGDNDEDIINAVDEIKRIRGGLAISSNNEILDSLSLPIAGLMSDKDINFVSEKLDGMLEIAYEKLSVSKDIEPFMTLAFLALPVIPHIKITDKGLFDVDKFEFIQV</sequence>
<comment type="cofactor">
    <cofactor evidence="1 8">
        <name>Mn(2+)</name>
        <dbReference type="ChEBI" id="CHEBI:29035"/>
    </cofactor>
</comment>
<feature type="domain" description="Amidohydrolase-related" evidence="9">
    <location>
        <begin position="60"/>
        <end position="343"/>
    </location>
</feature>
<dbReference type="EMBL" id="CEKZ01000003">
    <property type="protein sequence ID" value="CEQ03995.1"/>
    <property type="molecule type" value="Genomic_DNA"/>
</dbReference>
<dbReference type="RefSeq" id="WP_055338018.1">
    <property type="nucleotide sequence ID" value="NZ_CDNF01000034.1"/>
</dbReference>
<keyword evidence="4 8" id="KW-0378">Hydrolase</keyword>
<dbReference type="Pfam" id="PF13382">
    <property type="entry name" value="Adenine_deam_C"/>
    <property type="match status" value="1"/>
</dbReference>
<dbReference type="GO" id="GO:0000034">
    <property type="term" value="F:adenine deaminase activity"/>
    <property type="evidence" value="ECO:0007669"/>
    <property type="project" value="UniProtKB-UniRule"/>
</dbReference>
<dbReference type="EC" id="3.5.4.2" evidence="3 8"/>
<evidence type="ECO:0000256" key="6">
    <source>
        <dbReference type="ARBA" id="ARBA00047720"/>
    </source>
</evidence>
<evidence type="ECO:0000313" key="12">
    <source>
        <dbReference type="Proteomes" id="UP000049127"/>
    </source>
</evidence>
<evidence type="ECO:0000256" key="1">
    <source>
        <dbReference type="ARBA" id="ARBA00001936"/>
    </source>
</evidence>
<proteinExistence type="inferred from homology"/>
<name>A0A0C7QXV1_PARSO</name>
<dbReference type="OrthoDB" id="9775607at2"/>
<evidence type="ECO:0000256" key="7">
    <source>
        <dbReference type="ARBA" id="ARBA00069718"/>
    </source>
</evidence>
<evidence type="ECO:0000259" key="9">
    <source>
        <dbReference type="Pfam" id="PF01979"/>
    </source>
</evidence>
<dbReference type="SUPFAM" id="SSF51338">
    <property type="entry name" value="Composite domain of metallo-dependent hydrolases"/>
    <property type="match status" value="1"/>
</dbReference>
<dbReference type="CDD" id="cd01295">
    <property type="entry name" value="AdeC"/>
    <property type="match status" value="1"/>
</dbReference>
<accession>A0A0C7QXV1</accession>
<dbReference type="Gene3D" id="3.20.20.140">
    <property type="entry name" value="Metal-dependent hydrolases"/>
    <property type="match status" value="1"/>
</dbReference>
<dbReference type="HAMAP" id="MF_01518">
    <property type="entry name" value="Adenine_deamin"/>
    <property type="match status" value="1"/>
</dbReference>
<gene>
    <name evidence="11" type="primary">adeC</name>
    <name evidence="8" type="synonym">ade</name>
    <name evidence="11" type="ORF">R28058_17281</name>
</gene>
<dbReference type="PANTHER" id="PTHR11113">
    <property type="entry name" value="N-ACETYLGLUCOSAMINE-6-PHOSPHATE DEACETYLASE"/>
    <property type="match status" value="1"/>
</dbReference>
<dbReference type="SUPFAM" id="SSF51556">
    <property type="entry name" value="Metallo-dependent hydrolases"/>
    <property type="match status" value="1"/>
</dbReference>
<dbReference type="PANTHER" id="PTHR11113:SF2">
    <property type="entry name" value="ADENINE DEAMINASE"/>
    <property type="match status" value="1"/>
</dbReference>
<dbReference type="Pfam" id="PF01979">
    <property type="entry name" value="Amidohydro_1"/>
    <property type="match status" value="1"/>
</dbReference>
<keyword evidence="5 8" id="KW-0464">Manganese</keyword>
<dbReference type="Gene3D" id="2.30.40.10">
    <property type="entry name" value="Urease, subunit C, domain 1"/>
    <property type="match status" value="1"/>
</dbReference>
<dbReference type="AlphaFoldDB" id="A0A0C7QXV1"/>
<dbReference type="InterPro" id="IPR026912">
    <property type="entry name" value="Adenine_deam_C"/>
</dbReference>
<evidence type="ECO:0000256" key="3">
    <source>
        <dbReference type="ARBA" id="ARBA00012782"/>
    </source>
</evidence>
<evidence type="ECO:0000259" key="10">
    <source>
        <dbReference type="Pfam" id="PF13382"/>
    </source>
</evidence>
<dbReference type="GO" id="GO:0006146">
    <property type="term" value="P:adenine catabolic process"/>
    <property type="evidence" value="ECO:0007669"/>
    <property type="project" value="InterPro"/>
</dbReference>
<comment type="catalytic activity">
    <reaction evidence="6 8">
        <text>adenine + H2O + H(+) = hypoxanthine + NH4(+)</text>
        <dbReference type="Rhea" id="RHEA:23688"/>
        <dbReference type="ChEBI" id="CHEBI:15377"/>
        <dbReference type="ChEBI" id="CHEBI:15378"/>
        <dbReference type="ChEBI" id="CHEBI:16708"/>
        <dbReference type="ChEBI" id="CHEBI:17368"/>
        <dbReference type="ChEBI" id="CHEBI:28938"/>
        <dbReference type="EC" id="3.5.4.2"/>
    </reaction>
</comment>
<protein>
    <recommendedName>
        <fullName evidence="7 8">Adenine deaminase</fullName>
        <shortName evidence="8">Adenase</shortName>
        <shortName evidence="8">Adenine aminase</shortName>
        <ecNumber evidence="3 8">3.5.4.2</ecNumber>
    </recommendedName>
</protein>
<evidence type="ECO:0000313" key="11">
    <source>
        <dbReference type="EMBL" id="CEQ03995.1"/>
    </source>
</evidence>
<dbReference type="InterPro" id="IPR006679">
    <property type="entry name" value="Adenine_deam"/>
</dbReference>
<dbReference type="FunFam" id="3.20.20.140:FF:000016">
    <property type="entry name" value="Adenine deaminase"/>
    <property type="match status" value="1"/>
</dbReference>
<dbReference type="InterPro" id="IPR006680">
    <property type="entry name" value="Amidohydro-rel"/>
</dbReference>
<comment type="similarity">
    <text evidence="2 8">Belongs to the metallo-dependent hydrolases superfamily. Adenine deaminase family.</text>
</comment>
<dbReference type="InterPro" id="IPR032466">
    <property type="entry name" value="Metal_Hydrolase"/>
</dbReference>
<dbReference type="NCBIfam" id="TIGR01178">
    <property type="entry name" value="ade"/>
    <property type="match status" value="1"/>
</dbReference>
<dbReference type="InterPro" id="IPR011059">
    <property type="entry name" value="Metal-dep_hydrolase_composite"/>
</dbReference>
<evidence type="ECO:0000256" key="5">
    <source>
        <dbReference type="ARBA" id="ARBA00023211"/>
    </source>
</evidence>
<feature type="domain" description="Adenine deaminase C-terminal" evidence="10">
    <location>
        <begin position="394"/>
        <end position="563"/>
    </location>
</feature>